<dbReference type="PRINTS" id="PR00320">
    <property type="entry name" value="GPROTEINBRPT"/>
</dbReference>
<proteinExistence type="inferred from homology"/>
<keyword evidence="2" id="KW-0677">Repeat</keyword>
<organism evidence="7 8">
    <name type="scientific">Gracilariopsis chorda</name>
    <dbReference type="NCBI Taxonomy" id="448386"/>
    <lineage>
        <taxon>Eukaryota</taxon>
        <taxon>Rhodophyta</taxon>
        <taxon>Florideophyceae</taxon>
        <taxon>Rhodymeniophycidae</taxon>
        <taxon>Gracilariales</taxon>
        <taxon>Gracilariaceae</taxon>
        <taxon>Gracilariopsis</taxon>
    </lineage>
</organism>
<dbReference type="AlphaFoldDB" id="A0A2V3IW14"/>
<feature type="repeat" description="WD" evidence="4">
    <location>
        <begin position="645"/>
        <end position="686"/>
    </location>
</feature>
<dbReference type="GO" id="GO:0030490">
    <property type="term" value="P:maturation of SSU-rRNA"/>
    <property type="evidence" value="ECO:0007669"/>
    <property type="project" value="TreeGrafter"/>
</dbReference>
<name>A0A2V3IW14_9FLOR</name>
<accession>A0A2V3IW14</accession>
<evidence type="ECO:0000256" key="5">
    <source>
        <dbReference type="SAM" id="Coils"/>
    </source>
</evidence>
<dbReference type="Gene3D" id="2.130.10.10">
    <property type="entry name" value="YVTN repeat-like/Quinoprotein amine dehydrogenase"/>
    <property type="match status" value="3"/>
</dbReference>
<feature type="repeat" description="WD" evidence="4">
    <location>
        <begin position="687"/>
        <end position="719"/>
    </location>
</feature>
<dbReference type="InterPro" id="IPR007148">
    <property type="entry name" value="SSU_processome_Utp12"/>
</dbReference>
<evidence type="ECO:0000256" key="1">
    <source>
        <dbReference type="ARBA" id="ARBA00022574"/>
    </source>
</evidence>
<feature type="repeat" description="WD" evidence="4">
    <location>
        <begin position="465"/>
        <end position="505"/>
    </location>
</feature>
<dbReference type="GO" id="GO:0030515">
    <property type="term" value="F:snoRNA binding"/>
    <property type="evidence" value="ECO:0007669"/>
    <property type="project" value="TreeGrafter"/>
</dbReference>
<dbReference type="GO" id="GO:0034388">
    <property type="term" value="C:Pwp2p-containing subcomplex of 90S preribosome"/>
    <property type="evidence" value="ECO:0007669"/>
    <property type="project" value="TreeGrafter"/>
</dbReference>
<evidence type="ECO:0000256" key="2">
    <source>
        <dbReference type="ARBA" id="ARBA00022737"/>
    </source>
</evidence>
<evidence type="ECO:0000259" key="6">
    <source>
        <dbReference type="Pfam" id="PF04003"/>
    </source>
</evidence>
<keyword evidence="1 4" id="KW-0853">WD repeat</keyword>
<dbReference type="InterPro" id="IPR019775">
    <property type="entry name" value="WD40_repeat_CS"/>
</dbReference>
<dbReference type="InterPro" id="IPR051570">
    <property type="entry name" value="TBC1_cilium_biogenesis"/>
</dbReference>
<dbReference type="PANTHER" id="PTHR19853:SF0">
    <property type="entry name" value="WD REPEAT-CONTAINING PROTEIN 3"/>
    <property type="match status" value="1"/>
</dbReference>
<dbReference type="GO" id="GO:0032040">
    <property type="term" value="C:small-subunit processome"/>
    <property type="evidence" value="ECO:0007669"/>
    <property type="project" value="TreeGrafter"/>
</dbReference>
<dbReference type="InterPro" id="IPR001680">
    <property type="entry name" value="WD40_rpt"/>
</dbReference>
<dbReference type="SUPFAM" id="SSF50978">
    <property type="entry name" value="WD40 repeat-like"/>
    <property type="match status" value="2"/>
</dbReference>
<evidence type="ECO:0000313" key="7">
    <source>
        <dbReference type="EMBL" id="PXF46279.1"/>
    </source>
</evidence>
<dbReference type="SMART" id="SM00320">
    <property type="entry name" value="WD40"/>
    <property type="match status" value="11"/>
</dbReference>
<dbReference type="Pfam" id="PF25173">
    <property type="entry name" value="Beta-prop_WDR3_1st"/>
    <property type="match status" value="1"/>
</dbReference>
<dbReference type="Pfam" id="PF25172">
    <property type="entry name" value="Beta-prop_WDR3_2nd"/>
    <property type="match status" value="1"/>
</dbReference>
<dbReference type="InterPro" id="IPR036322">
    <property type="entry name" value="WD40_repeat_dom_sf"/>
</dbReference>
<feature type="repeat" description="WD" evidence="4">
    <location>
        <begin position="172"/>
        <end position="215"/>
    </location>
</feature>
<dbReference type="STRING" id="448386.A0A2V3IW14"/>
<dbReference type="PROSITE" id="PS50082">
    <property type="entry name" value="WD_REPEATS_2"/>
    <property type="match status" value="8"/>
</dbReference>
<feature type="domain" description="Small-subunit processome Utp12" evidence="6">
    <location>
        <begin position="861"/>
        <end position="967"/>
    </location>
</feature>
<feature type="coiled-coil region" evidence="5">
    <location>
        <begin position="319"/>
        <end position="349"/>
    </location>
</feature>
<dbReference type="PROSITE" id="PS51257">
    <property type="entry name" value="PROKAR_LIPOPROTEIN"/>
    <property type="match status" value="1"/>
</dbReference>
<dbReference type="InterPro" id="IPR020472">
    <property type="entry name" value="WD40_PAC1"/>
</dbReference>
<protein>
    <submittedName>
        <fullName evidence="7">WD repeat-containing protein 3</fullName>
    </submittedName>
</protein>
<dbReference type="PANTHER" id="PTHR19853">
    <property type="entry name" value="WD REPEAT CONTAINING PROTEIN 3 WDR3"/>
    <property type="match status" value="1"/>
</dbReference>
<evidence type="ECO:0000313" key="8">
    <source>
        <dbReference type="Proteomes" id="UP000247409"/>
    </source>
</evidence>
<keyword evidence="5" id="KW-0175">Coiled coil</keyword>
<comment type="caution">
    <text evidence="7">The sequence shown here is derived from an EMBL/GenBank/DDBJ whole genome shotgun (WGS) entry which is preliminary data.</text>
</comment>
<feature type="repeat" description="WD" evidence="4">
    <location>
        <begin position="62"/>
        <end position="96"/>
    </location>
</feature>
<feature type="repeat" description="WD" evidence="4">
    <location>
        <begin position="216"/>
        <end position="247"/>
    </location>
</feature>
<keyword evidence="8" id="KW-1185">Reference proteome</keyword>
<dbReference type="InterPro" id="IPR015943">
    <property type="entry name" value="WD40/YVTN_repeat-like_dom_sf"/>
</dbReference>
<feature type="repeat" description="WD" evidence="4">
    <location>
        <begin position="729"/>
        <end position="760"/>
    </location>
</feature>
<reference evidence="7 8" key="1">
    <citation type="journal article" date="2018" name="Mol. Biol. Evol.">
        <title>Analysis of the draft genome of the red seaweed Gracilariopsis chorda provides insights into genome size evolution in Rhodophyta.</title>
        <authorList>
            <person name="Lee J."/>
            <person name="Yang E.C."/>
            <person name="Graf L."/>
            <person name="Yang J.H."/>
            <person name="Qiu H."/>
            <person name="Zel Zion U."/>
            <person name="Chan C.X."/>
            <person name="Stephens T.G."/>
            <person name="Weber A.P.M."/>
            <person name="Boo G.H."/>
            <person name="Boo S.M."/>
            <person name="Kim K.M."/>
            <person name="Shin Y."/>
            <person name="Jung M."/>
            <person name="Lee S.J."/>
            <person name="Yim H.S."/>
            <person name="Lee J.H."/>
            <person name="Bhattacharya D."/>
            <person name="Yoon H.S."/>
        </authorList>
    </citation>
    <scope>NUCLEOTIDE SEQUENCE [LARGE SCALE GENOMIC DNA]</scope>
    <source>
        <strain evidence="7 8">SKKU-2015</strain>
        <tissue evidence="7">Whole body</tissue>
    </source>
</reference>
<dbReference type="OrthoDB" id="407922at2759"/>
<comment type="similarity">
    <text evidence="3">Belongs to the WD repeat WDR3/UTP12 family.</text>
</comment>
<dbReference type="Proteomes" id="UP000247409">
    <property type="component" value="Unassembled WGS sequence"/>
</dbReference>
<evidence type="ECO:0000256" key="4">
    <source>
        <dbReference type="PROSITE-ProRule" id="PRU00221"/>
    </source>
</evidence>
<dbReference type="PROSITE" id="PS50294">
    <property type="entry name" value="WD_REPEATS_REGION"/>
    <property type="match status" value="5"/>
</dbReference>
<feature type="repeat" description="WD" evidence="4">
    <location>
        <begin position="149"/>
        <end position="171"/>
    </location>
</feature>
<evidence type="ECO:0000256" key="3">
    <source>
        <dbReference type="ARBA" id="ARBA00038229"/>
    </source>
</evidence>
<sequence length="1002" mass="112123">MVKAYLKYEQVASFGVVASGTTACLPIKSPSNLPLVVCAAGDIVLVWNLRTGESIARLGNLMTRKAGPINAIAVSAGGETIASGYADGSIRLWEFSGYDEDMKAAFDENEPEPLVTFNGHRSGVSCLAFEKISLGKNSKGDIRIRPSSLVSGSNDGDIIMWNITEGKGVFRFPAHNDALTRVLYFKRESSSFIVSSSKDGIIKVYDVETQHCVQTIVGHRAEVWAMELDPTNSLLVTGSADAEIRGYLLRNVTDEFDPAKATGGDLDSFEHETVFRAIGSVQRYIAAERVTSLHFTECDGETYMLVGSADKNAEVFSVREAKKAEAHRKRREKRKIEANQKEIRATSEEKGWDESLLEEKLRTFRETMSLQLDMSDFVFSVRQIRMSKRLRSICFLDGALEKRVKSKNETELHLIVQPKDNVIEVHKAIMNSSKKRRKEKLGNEGDDMQTRGNVNEIKKLITLDFPGHRSDVRSLSLAPDDNTLLSASDGSLKLWNVGTQKCIRSMKFDGYGLCTQFVGAEGRIGVVGTKSGGIHVYDLGSGTLITEERSAHTNEIWSMCLNDKLYEADLLVTGGSDKRVCMWGIDEVLTDKGGKLTRRHVLEMPDEVLCVKVVSQRDRAVLVVSLMDSTVRAFFMDTFEPYLSFYGHRLPVMCLDVSSDGLILATGSADKTVKLWGMDFGDCRRSLRAHSESVLSLAFQPNTHYLFTGSRDGTLKYWDADKFEFVCEIEGQRGEVWSLATSDDGEIIASASHDKLLRVWRRTDEPLFLEEERDRRMDEMFESALVEEDLKEAAKSKKGDIGFMKDMSKGEAAAAGKRSLETVKGGERLLEALQLCAEEEERRATASDEAQNPMMLGLSSEAYILRTLEQIKTAELEEALHILPLKAAADLLDYCSRLLSPDCKFARLSTEMLIRSCLYLIKLHHSQITAGAISRKLISDLQERTKSHTDKIRKRMGFNSAALQFWQTELVERDDTPFRDAAARVHNMKRKKFKSRHMGFVR</sequence>
<gene>
    <name evidence="7" type="ORF">BWQ96_03935</name>
</gene>
<dbReference type="Pfam" id="PF04003">
    <property type="entry name" value="Utp12"/>
    <property type="match status" value="1"/>
</dbReference>
<dbReference type="PROSITE" id="PS00678">
    <property type="entry name" value="WD_REPEATS_1"/>
    <property type="match status" value="2"/>
</dbReference>
<dbReference type="EMBL" id="NBIV01000041">
    <property type="protein sequence ID" value="PXF46279.1"/>
    <property type="molecule type" value="Genomic_DNA"/>
</dbReference>
<dbReference type="CDD" id="cd00200">
    <property type="entry name" value="WD40"/>
    <property type="match status" value="1"/>
</dbReference>